<gene>
    <name evidence="1" type="ORF">Lqui_0368</name>
</gene>
<sequence>MNGSQLSQIMNIAQGQAQQKKLPVKTYYQLPESLKAIRFSDDDEVVVAMYNLSLILSSFEIHRNDRVHRTTLSDKLNKHLKRALQQDDPVGTLTMKLLIEHHKSLPNSKTTNELIEKLFERSLPQSYCSLELEGVLSCIKKSTLPNKDKLMRIYIDHAKREYNKKSLSRNDLVSLSHAWEKNVQYFLSRDDLRWLKTCYEYPQSPIYHLKGGLIIAERQLNKSPNQLYKDMFYFTLISAIALFSTDFDKQPNKEATALPASSEKDIKQYFIAGLYCLYLLSLPLRMVSSLMSACGMFKSQQPTPLVFPDWASRKLDRLEGNKSAEGPRAP</sequence>
<dbReference type="RefSeq" id="WP_058506496.1">
    <property type="nucleotide sequence ID" value="NZ_CAAAIK010000019.1"/>
</dbReference>
<reference evidence="1 2" key="1">
    <citation type="submission" date="2015-11" db="EMBL/GenBank/DDBJ databases">
        <title>Genomic analysis of 38 Legionella species identifies large and diverse effector repertoires.</title>
        <authorList>
            <person name="Burstein D."/>
            <person name="Amaro F."/>
            <person name="Zusman T."/>
            <person name="Lifshitz Z."/>
            <person name="Cohen O."/>
            <person name="Gilbert J.A."/>
            <person name="Pupko T."/>
            <person name="Shuman H.A."/>
            <person name="Segal G."/>
        </authorList>
    </citation>
    <scope>NUCLEOTIDE SEQUENCE [LARGE SCALE GENOMIC DNA]</scope>
    <source>
        <strain evidence="1 2">CDC#1442-AUS-E</strain>
    </source>
</reference>
<comment type="caution">
    <text evidence="1">The sequence shown here is derived from an EMBL/GenBank/DDBJ whole genome shotgun (WGS) entry which is preliminary data.</text>
</comment>
<dbReference type="Proteomes" id="UP000054618">
    <property type="component" value="Unassembled WGS sequence"/>
</dbReference>
<name>A0A0W0Y4I2_9GAMM</name>
<dbReference type="PATRIC" id="fig|45073.5.peg.395"/>
<dbReference type="OrthoDB" id="5648981at2"/>
<accession>A0A0W0Y4I2</accession>
<protein>
    <submittedName>
        <fullName evidence="1">Uncharacterized protein</fullName>
    </submittedName>
</protein>
<proteinExistence type="predicted"/>
<dbReference type="EMBL" id="LNYS01000006">
    <property type="protein sequence ID" value="KTD51524.1"/>
    <property type="molecule type" value="Genomic_DNA"/>
</dbReference>
<evidence type="ECO:0000313" key="2">
    <source>
        <dbReference type="Proteomes" id="UP000054618"/>
    </source>
</evidence>
<keyword evidence="2" id="KW-1185">Reference proteome</keyword>
<dbReference type="AlphaFoldDB" id="A0A0W0Y4I2"/>
<organism evidence="1 2">
    <name type="scientific">Legionella quinlivanii</name>
    <dbReference type="NCBI Taxonomy" id="45073"/>
    <lineage>
        <taxon>Bacteria</taxon>
        <taxon>Pseudomonadati</taxon>
        <taxon>Pseudomonadota</taxon>
        <taxon>Gammaproteobacteria</taxon>
        <taxon>Legionellales</taxon>
        <taxon>Legionellaceae</taxon>
        <taxon>Legionella</taxon>
    </lineage>
</organism>
<evidence type="ECO:0000313" key="1">
    <source>
        <dbReference type="EMBL" id="KTD51524.1"/>
    </source>
</evidence>